<feature type="compositionally biased region" description="Polar residues" evidence="1">
    <location>
        <begin position="966"/>
        <end position="977"/>
    </location>
</feature>
<sequence>MYTAKVQYAYDDEPFHSTPIFNLADIICEGSDTEETPEQIKQKHLRYEANAKRCASGKLPVLQSTVLRGSFSSSWANPWRFKSIKVHGERKVRQPRPEKLSSNGGSVPRKAAISNSDYISPNDTLSFCRASRGEKENEADASEADREIIQLAKGRGIGNISSDTNKEPCKMAMEDIGLSYNDNDTTGFQIKRGVKRHRKPHTFKNIKLNEYANLDNKSFSLQESFWHLVKKRNSRNGEFEAELLEDQSPLIMNQNKTFDTRKLFFNSRSSSSSPFSSPVSAPKRQRIKYKTKTYKDKFSDIQSDDCDSENSNSIRLNRKLSIYATIRQNSIITPKINHILPSRNYNNLKSVDQDIFIANCSPSSRALEKFVYKTKKRKRDSRGLYDFSDLAYLPSEDSGYSLARKKKKFRMTQDNEEDSLSLDTVDIQRARQEFSFNSEYSLNIINQPTNSKIFPEPQPSKNSSDNNQRYSAGYFQSISDSTEDKIAWRQDYGYEGTPVTPQGEKVLSQSFLQNNVEQSLHTSPISRSKEDISNSNFLTPDEKVIRSSFTQRFIQKPRTYQESPSKFIPKKSAPETENGFQGFLASSVTSSPPQIIKSDSNIFSTSASDVLSQQQINQESSHYLTATGSQKLIERPSLSSLSVPIIYDRGGSSPIIQFSTHRMPESSSVTSSVRDRASRLSMNQRLSSPQILNLSPCRSHSLEPGKYNDSIVPEMIISEDYNEKCNVSLPQSSEKEFYVLEDEKKKGNVKQDECKKPTEAPSTEQQEVSLCPLLNQENAKMFETFPSSSKPDTPPLSILNPVKANSECLKSNYPINKSNQVMIGTPNLSEDKSQNSGHQSPWAPEIQALSINSDGPKNLPDSAHSSLRYDVMNIYVSPESSTIEDKNDINTTPENKVILSRNSNAIETPHLDSQNIKIQKSFESAMKNPWRSSIKKLSSVKSKKRVSFQHSTNLKEDFPSERHSASPPNNSFVGSSSLQPDQMINLPLSIKTPNKSFSENIPNLNTLSKSYSHSQANCSPRFSAMAEAFIAADKQTYSEEKEDEPSLLKDQMVLSSNYNDNDSGQLVTKTTTTKEPNTSNEMNNHDFNISISTSTNAINGNEQKELQSNCWLDSPSFASLKDIDFSILAAENNTTCDPLLSGVEDFLEDWSIDNVLK</sequence>
<dbReference type="Proteomes" id="UP000286134">
    <property type="component" value="Unassembled WGS sequence"/>
</dbReference>
<evidence type="ECO:0000313" key="2">
    <source>
        <dbReference type="EMBL" id="RKF57647.1"/>
    </source>
</evidence>
<evidence type="ECO:0000256" key="1">
    <source>
        <dbReference type="SAM" id="MobiDB-lite"/>
    </source>
</evidence>
<evidence type="ECO:0000313" key="3">
    <source>
        <dbReference type="Proteomes" id="UP000286134"/>
    </source>
</evidence>
<feature type="region of interest" description="Disordered" evidence="1">
    <location>
        <begin position="746"/>
        <end position="768"/>
    </location>
</feature>
<feature type="region of interest" description="Disordered" evidence="1">
    <location>
        <begin position="945"/>
        <end position="977"/>
    </location>
</feature>
<dbReference type="AlphaFoldDB" id="A0A420HJP8"/>
<feature type="compositionally biased region" description="Polar residues" evidence="1">
    <location>
        <begin position="459"/>
        <end position="469"/>
    </location>
</feature>
<gene>
    <name evidence="2" type="ORF">OnM2_072044</name>
</gene>
<keyword evidence="3" id="KW-1185">Reference proteome</keyword>
<feature type="region of interest" description="Disordered" evidence="1">
    <location>
        <begin position="449"/>
        <end position="469"/>
    </location>
</feature>
<name>A0A420HJP8_9PEZI</name>
<feature type="compositionally biased region" description="Basic and acidic residues" evidence="1">
    <location>
        <begin position="746"/>
        <end position="758"/>
    </location>
</feature>
<organism evidence="2 3">
    <name type="scientific">Erysiphe neolycopersici</name>
    <dbReference type="NCBI Taxonomy" id="212602"/>
    <lineage>
        <taxon>Eukaryota</taxon>
        <taxon>Fungi</taxon>
        <taxon>Dikarya</taxon>
        <taxon>Ascomycota</taxon>
        <taxon>Pezizomycotina</taxon>
        <taxon>Leotiomycetes</taxon>
        <taxon>Erysiphales</taxon>
        <taxon>Erysiphaceae</taxon>
        <taxon>Erysiphe</taxon>
    </lineage>
</organism>
<accession>A0A420HJP8</accession>
<comment type="caution">
    <text evidence="2">The sequence shown here is derived from an EMBL/GenBank/DDBJ whole genome shotgun (WGS) entry which is preliminary data.</text>
</comment>
<feature type="region of interest" description="Disordered" evidence="1">
    <location>
        <begin position="88"/>
        <end position="115"/>
    </location>
</feature>
<reference evidence="2 3" key="1">
    <citation type="journal article" date="2018" name="BMC Genomics">
        <title>Comparative genome analyses reveal sequence features reflecting distinct modes of host-adaptation between dicot and monocot powdery mildew.</title>
        <authorList>
            <person name="Wu Y."/>
            <person name="Ma X."/>
            <person name="Pan Z."/>
            <person name="Kale S.D."/>
            <person name="Song Y."/>
            <person name="King H."/>
            <person name="Zhang Q."/>
            <person name="Presley C."/>
            <person name="Deng X."/>
            <person name="Wei C.I."/>
            <person name="Xiao S."/>
        </authorList>
    </citation>
    <scope>NUCLEOTIDE SEQUENCE [LARGE SCALE GENOMIC DNA]</scope>
    <source>
        <strain evidence="2">UMSG2</strain>
    </source>
</reference>
<dbReference type="OrthoDB" id="5419922at2759"/>
<dbReference type="EMBL" id="MCFK01007277">
    <property type="protein sequence ID" value="RKF57647.1"/>
    <property type="molecule type" value="Genomic_DNA"/>
</dbReference>
<proteinExistence type="predicted"/>
<feature type="compositionally biased region" description="Basic and acidic residues" evidence="1">
    <location>
        <begin position="88"/>
        <end position="99"/>
    </location>
</feature>
<feature type="compositionally biased region" description="Basic and acidic residues" evidence="1">
    <location>
        <begin position="953"/>
        <end position="964"/>
    </location>
</feature>
<dbReference type="STRING" id="212602.A0A420HJP8"/>
<protein>
    <submittedName>
        <fullName evidence="2">Putative protamine p1</fullName>
    </submittedName>
</protein>